<dbReference type="GO" id="GO:0005737">
    <property type="term" value="C:cytoplasm"/>
    <property type="evidence" value="ECO:0007669"/>
    <property type="project" value="InterPro"/>
</dbReference>
<dbReference type="InterPro" id="IPR011356">
    <property type="entry name" value="Leucine_aapep/pepB"/>
</dbReference>
<evidence type="ECO:0000313" key="8">
    <source>
        <dbReference type="Proteomes" id="UP000503320"/>
    </source>
</evidence>
<dbReference type="PANTHER" id="PTHR11963:SF20">
    <property type="entry name" value="PEPTIDASE B"/>
    <property type="match status" value="1"/>
</dbReference>
<keyword evidence="2 7" id="KW-0031">Aminopeptidase</keyword>
<dbReference type="InterPro" id="IPR048816">
    <property type="entry name" value="Peptidase_M17_N_1"/>
</dbReference>
<dbReference type="SUPFAM" id="SSF53187">
    <property type="entry name" value="Zn-dependent exopeptidases"/>
    <property type="match status" value="1"/>
</dbReference>
<keyword evidence="4" id="KW-0378">Hydrolase</keyword>
<dbReference type="RefSeq" id="WP_172106637.1">
    <property type="nucleotide sequence ID" value="NZ_CP038017.1"/>
</dbReference>
<dbReference type="Gene3D" id="3.40.630.10">
    <property type="entry name" value="Zn peptidases"/>
    <property type="match status" value="1"/>
</dbReference>
<keyword evidence="5" id="KW-0464">Manganese</keyword>
<gene>
    <name evidence="7" type="ORF">E3E15_03765</name>
</gene>
<dbReference type="GO" id="GO:0006508">
    <property type="term" value="P:proteolysis"/>
    <property type="evidence" value="ECO:0007669"/>
    <property type="project" value="UniProtKB-KW"/>
</dbReference>
<evidence type="ECO:0000256" key="4">
    <source>
        <dbReference type="ARBA" id="ARBA00022801"/>
    </source>
</evidence>
<feature type="domain" description="Cytosol aminopeptidase" evidence="6">
    <location>
        <begin position="307"/>
        <end position="314"/>
    </location>
</feature>
<dbReference type="Pfam" id="PF00883">
    <property type="entry name" value="Peptidase_M17"/>
    <property type="match status" value="1"/>
</dbReference>
<dbReference type="PANTHER" id="PTHR11963">
    <property type="entry name" value="LEUCINE AMINOPEPTIDASE-RELATED"/>
    <property type="match status" value="1"/>
</dbReference>
<evidence type="ECO:0000256" key="5">
    <source>
        <dbReference type="ARBA" id="ARBA00023211"/>
    </source>
</evidence>
<evidence type="ECO:0000256" key="2">
    <source>
        <dbReference type="ARBA" id="ARBA00022438"/>
    </source>
</evidence>
<dbReference type="KEGG" id="afri:E3E15_03765"/>
<dbReference type="GO" id="GO:0070006">
    <property type="term" value="F:metalloaminopeptidase activity"/>
    <property type="evidence" value="ECO:0007669"/>
    <property type="project" value="InterPro"/>
</dbReference>
<comment type="similarity">
    <text evidence="1">Belongs to the peptidase M17 family.</text>
</comment>
<keyword evidence="3" id="KW-0645">Protease</keyword>
<dbReference type="Proteomes" id="UP000503320">
    <property type="component" value="Chromosome"/>
</dbReference>
<keyword evidence="8" id="KW-1185">Reference proteome</keyword>
<dbReference type="CDD" id="cd00433">
    <property type="entry name" value="Peptidase_M17"/>
    <property type="match status" value="1"/>
</dbReference>
<dbReference type="EMBL" id="CP038017">
    <property type="protein sequence ID" value="QIV94520.1"/>
    <property type="molecule type" value="Genomic_DNA"/>
</dbReference>
<dbReference type="GO" id="GO:0030145">
    <property type="term" value="F:manganese ion binding"/>
    <property type="evidence" value="ECO:0007669"/>
    <property type="project" value="InterPro"/>
</dbReference>
<dbReference type="PRINTS" id="PR00481">
    <property type="entry name" value="LAMNOPPTDASE"/>
</dbReference>
<dbReference type="PROSITE" id="PS00631">
    <property type="entry name" value="CYTOSOL_AP"/>
    <property type="match status" value="1"/>
</dbReference>
<accession>A0A6M3HU10</accession>
<protein>
    <submittedName>
        <fullName evidence="7">Leucyl aminopeptidase family protein</fullName>
    </submittedName>
</protein>
<evidence type="ECO:0000256" key="1">
    <source>
        <dbReference type="ARBA" id="ARBA00009528"/>
    </source>
</evidence>
<reference evidence="7 8" key="1">
    <citation type="submission" date="2019-03" db="EMBL/GenBank/DDBJ databases">
        <title>Complete Genome Sequence of Allofrancisella frigidaquae Strain SYSU 10HL1970 Isolated from Water-Cooling Systems in China.</title>
        <authorList>
            <person name="Ohrman C."/>
            <person name="Uneklint I."/>
            <person name="Sjodin A."/>
        </authorList>
    </citation>
    <scope>NUCLEOTIDE SEQUENCE [LARGE SCALE GENOMIC DNA]</scope>
    <source>
        <strain evidence="7 8">SYSU 10HL1970</strain>
    </source>
</reference>
<dbReference type="Pfam" id="PF21337">
    <property type="entry name" value="Peptidase_M17_N_1"/>
    <property type="match status" value="1"/>
</dbReference>
<dbReference type="AlphaFoldDB" id="A0A6M3HU10"/>
<dbReference type="InterPro" id="IPR000819">
    <property type="entry name" value="Peptidase_M17_C"/>
</dbReference>
<proteinExistence type="inferred from homology"/>
<evidence type="ECO:0000313" key="7">
    <source>
        <dbReference type="EMBL" id="QIV94520.1"/>
    </source>
</evidence>
<evidence type="ECO:0000256" key="3">
    <source>
        <dbReference type="ARBA" id="ARBA00022670"/>
    </source>
</evidence>
<evidence type="ECO:0000259" key="6">
    <source>
        <dbReference type="PROSITE" id="PS00631"/>
    </source>
</evidence>
<name>A0A6M3HU10_9GAMM</name>
<sequence>MYISTQLNCFITEKDTNLYPIYLVKKNNLENWVTNQNQFTQKFIQNSHLGEKQSTLIIPNSAGDIDRIICIVTDDMFSIANLPNQLVKGNYYIEYSEISDLALYYIGFALGAYRFGKYLSSNKNVNEVKILLPNEYSYILPEIEACYIVRDMISTPAEDMGPAEISAIIKKIANKFNASFDEVVGQELANQGYMGIYSVGKASHREPRLIRLNWGNKENPRISIVGKGVAFDTGGLDIKPASAMQLMHKDMGGAANAIGLAYIIMKHQLPVRLSLSIPAVENSIDAKSFRPSDIIKMKNGTTVQVTNTDAEGRLILAEPLYEESQKNLDLLLDFTTLTGAARVAVGTEISAFFSNNDTTASELYTHSQSTQDSIWRLPLATCYKKNLKSDFADLVHADLSPYAGATKAALFLEHFLGDNPPNWIHFDIMAWNLSSTAGKPVGGEMMAVRAVFAMLKTKYSKK</sequence>
<organism evidence="7 8">
    <name type="scientific">Allofrancisella frigidaquae</name>
    <dbReference type="NCBI Taxonomy" id="1085644"/>
    <lineage>
        <taxon>Bacteria</taxon>
        <taxon>Pseudomonadati</taxon>
        <taxon>Pseudomonadota</taxon>
        <taxon>Gammaproteobacteria</taxon>
        <taxon>Thiotrichales</taxon>
        <taxon>Francisellaceae</taxon>
        <taxon>Allofrancisella</taxon>
    </lineage>
</organism>
<dbReference type="Gene3D" id="3.40.220.10">
    <property type="entry name" value="Leucine Aminopeptidase, subunit E, domain 1"/>
    <property type="match status" value="1"/>
</dbReference>
<dbReference type="InterPro" id="IPR043472">
    <property type="entry name" value="Macro_dom-like"/>
</dbReference>